<keyword evidence="8" id="KW-0106">Calcium</keyword>
<dbReference type="Pfam" id="PF01825">
    <property type="entry name" value="GPS"/>
    <property type="match status" value="1"/>
</dbReference>
<keyword evidence="12" id="KW-0325">Glycoprotein</keyword>
<dbReference type="EMBL" id="BEZZ01001759">
    <property type="protein sequence ID" value="GCC20411.1"/>
    <property type="molecule type" value="Genomic_DNA"/>
</dbReference>
<dbReference type="AlphaFoldDB" id="A0A401RQB4"/>
<dbReference type="SMART" id="SM00303">
    <property type="entry name" value="GPS"/>
    <property type="match status" value="1"/>
</dbReference>
<keyword evidence="18" id="KW-1185">Reference proteome</keyword>
<keyword evidence="9 14" id="KW-1133">Transmembrane helix</keyword>
<evidence type="ECO:0000256" key="11">
    <source>
        <dbReference type="ARBA" id="ARBA00023157"/>
    </source>
</evidence>
<evidence type="ECO:0008006" key="19">
    <source>
        <dbReference type="Google" id="ProtNLM"/>
    </source>
</evidence>
<comment type="similarity">
    <text evidence="2">Belongs to the G-protein coupled receptor 2 family. Adhesion G-protein coupled receptor (ADGR) subfamily.</text>
</comment>
<evidence type="ECO:0000256" key="9">
    <source>
        <dbReference type="ARBA" id="ARBA00022989"/>
    </source>
</evidence>
<dbReference type="STRING" id="137246.A0A401RQB4"/>
<dbReference type="PROSITE" id="PS50221">
    <property type="entry name" value="GAIN_B"/>
    <property type="match status" value="1"/>
</dbReference>
<dbReference type="PRINTS" id="PR00249">
    <property type="entry name" value="GPCRSECRETIN"/>
</dbReference>
<evidence type="ECO:0000256" key="10">
    <source>
        <dbReference type="ARBA" id="ARBA00023136"/>
    </source>
</evidence>
<evidence type="ECO:0000256" key="8">
    <source>
        <dbReference type="ARBA" id="ARBA00022837"/>
    </source>
</evidence>
<feature type="transmembrane region" description="Helical" evidence="14">
    <location>
        <begin position="360"/>
        <end position="382"/>
    </location>
</feature>
<dbReference type="PROSITE" id="PS50261">
    <property type="entry name" value="G_PROTEIN_RECEP_F2_4"/>
    <property type="match status" value="1"/>
</dbReference>
<keyword evidence="6" id="KW-0732">Signal</keyword>
<sequence length="641" mass="69739">ITPVPVHGITPAPLHGIVPAPVHGITSAPVHGIVSTPVSGDISPSVNGDEADPGIRDTLAHVHAPVASPKLPTDPNGDNVSAVGAAGIDPSLSTSSEQPASPVELFCSRMTNTSRLFGELCQNPANGSLIEDITSLTTLLFAEDSLLKAKAQEERLNSASQVLQDVERAAIILALNSKGQELKDVTNEAMDLQLRVIDMNSMDDKVSLEAKGNTIDISWKPATSSEITGSVAVAFIVYHNMGSILCGAPYKNKETSQKYEDVQLQSRVISAAVGSSGNYKLSVAVSFSLKHEEDTSVGRRRLCAYWMHTTNGGHWSPSGCELVGSNDTHTTCQCDHLSSFAILMAFSEELQEYSIKPLTVITFIGILISLACLALAIGTFVFCSQAQNAVTATHTQLCISLFLAELLFIMGIDKTGNQKLCGIVAGCLHYLFLTAFAWMSLETLQLHLMVRNLKNMRVFHSSNIGRYIYPLGYGPPALIVAISAATCPNGYGSHRNCWLLVENGFIWSFLGPVYLIILMNTFLFTITVCILNEELSNRDVNVSKIKDTRMLTFKAIGQIFILGCTWILGLFHFQEETIVMAYLFTIVNSFQGTFIFIILCVLNPKIRAEYSKWITCICKTRKSLFESESVKVPLSVTSEIV</sequence>
<dbReference type="InterPro" id="IPR017981">
    <property type="entry name" value="GPCR_2-like_7TM"/>
</dbReference>
<evidence type="ECO:0000259" key="15">
    <source>
        <dbReference type="PROSITE" id="PS50221"/>
    </source>
</evidence>
<feature type="domain" description="GAIN-B" evidence="15">
    <location>
        <begin position="188"/>
        <end position="350"/>
    </location>
</feature>
<evidence type="ECO:0000256" key="3">
    <source>
        <dbReference type="ARBA" id="ARBA00022475"/>
    </source>
</evidence>
<proteinExistence type="inferred from homology"/>
<dbReference type="GO" id="GO:0005886">
    <property type="term" value="C:plasma membrane"/>
    <property type="evidence" value="ECO:0007669"/>
    <property type="project" value="UniProtKB-SubCell"/>
</dbReference>
<dbReference type="OrthoDB" id="1100386at2759"/>
<keyword evidence="3" id="KW-1003">Cell membrane</keyword>
<keyword evidence="4" id="KW-0245">EGF-like domain</keyword>
<evidence type="ECO:0000256" key="12">
    <source>
        <dbReference type="ARBA" id="ARBA00023180"/>
    </source>
</evidence>
<comment type="subcellular location">
    <subcellularLocation>
        <location evidence="1">Cell membrane</location>
        <topology evidence="1">Multi-pass membrane protein</topology>
    </subcellularLocation>
</comment>
<evidence type="ECO:0000256" key="2">
    <source>
        <dbReference type="ARBA" id="ARBA00007343"/>
    </source>
</evidence>
<evidence type="ECO:0000256" key="1">
    <source>
        <dbReference type="ARBA" id="ARBA00004651"/>
    </source>
</evidence>
<feature type="coiled-coil region" evidence="13">
    <location>
        <begin position="149"/>
        <end position="195"/>
    </location>
</feature>
<evidence type="ECO:0000313" key="17">
    <source>
        <dbReference type="EMBL" id="GCC20411.1"/>
    </source>
</evidence>
<keyword evidence="5 14" id="KW-0812">Transmembrane</keyword>
<keyword evidence="10 14" id="KW-0472">Membrane</keyword>
<feature type="domain" description="G-protein coupled receptors family 2 profile 2" evidence="16">
    <location>
        <begin position="358"/>
        <end position="603"/>
    </location>
</feature>
<dbReference type="GO" id="GO:0004930">
    <property type="term" value="F:G protein-coupled receptor activity"/>
    <property type="evidence" value="ECO:0007669"/>
    <property type="project" value="InterPro"/>
</dbReference>
<dbReference type="Gene3D" id="2.60.220.50">
    <property type="match status" value="1"/>
</dbReference>
<evidence type="ECO:0000259" key="16">
    <source>
        <dbReference type="PROSITE" id="PS50261"/>
    </source>
</evidence>
<feature type="transmembrane region" description="Helical" evidence="14">
    <location>
        <begin position="389"/>
        <end position="411"/>
    </location>
</feature>
<feature type="transmembrane region" description="Helical" evidence="14">
    <location>
        <begin position="551"/>
        <end position="573"/>
    </location>
</feature>
<dbReference type="InterPro" id="IPR001740">
    <property type="entry name" value="GPCR_2_EMR1-like_rcpt"/>
</dbReference>
<keyword evidence="13" id="KW-0175">Coiled coil</keyword>
<keyword evidence="7" id="KW-0677">Repeat</keyword>
<dbReference type="PANTHER" id="PTHR12011:SF433">
    <property type="entry name" value="ADHESION G PROTEIN-COUPLED RECEPTOR E1-LIKE-RELATED"/>
    <property type="match status" value="1"/>
</dbReference>
<dbReference type="Proteomes" id="UP000287033">
    <property type="component" value="Unassembled WGS sequence"/>
</dbReference>
<feature type="transmembrane region" description="Helical" evidence="14">
    <location>
        <begin position="467"/>
        <end position="485"/>
    </location>
</feature>
<dbReference type="InterPro" id="IPR000832">
    <property type="entry name" value="GPCR_2_secretin-like"/>
</dbReference>
<reference evidence="17 18" key="1">
    <citation type="journal article" date="2018" name="Nat. Ecol. Evol.">
        <title>Shark genomes provide insights into elasmobranch evolution and the origin of vertebrates.</title>
        <authorList>
            <person name="Hara Y"/>
            <person name="Yamaguchi K"/>
            <person name="Onimaru K"/>
            <person name="Kadota M"/>
            <person name="Koyanagi M"/>
            <person name="Keeley SD"/>
            <person name="Tatsumi K"/>
            <person name="Tanaka K"/>
            <person name="Motone F"/>
            <person name="Kageyama Y"/>
            <person name="Nozu R"/>
            <person name="Adachi N"/>
            <person name="Nishimura O"/>
            <person name="Nakagawa R"/>
            <person name="Tanegashima C"/>
            <person name="Kiyatake I"/>
            <person name="Matsumoto R"/>
            <person name="Murakumo K"/>
            <person name="Nishida K"/>
            <person name="Terakita A"/>
            <person name="Kuratani S"/>
            <person name="Sato K"/>
            <person name="Hyodo S Kuraku.S."/>
        </authorList>
    </citation>
    <scope>NUCLEOTIDE SEQUENCE [LARGE SCALE GENOMIC DNA]</scope>
</reference>
<comment type="caution">
    <text evidence="17">The sequence shown here is derived from an EMBL/GenBank/DDBJ whole genome shotgun (WGS) entry which is preliminary data.</text>
</comment>
<evidence type="ECO:0000256" key="5">
    <source>
        <dbReference type="ARBA" id="ARBA00022692"/>
    </source>
</evidence>
<dbReference type="PANTHER" id="PTHR12011">
    <property type="entry name" value="ADHESION G-PROTEIN COUPLED RECEPTOR"/>
    <property type="match status" value="1"/>
</dbReference>
<evidence type="ECO:0000256" key="7">
    <source>
        <dbReference type="ARBA" id="ARBA00022737"/>
    </source>
</evidence>
<dbReference type="GO" id="GO:0007189">
    <property type="term" value="P:adenylate cyclase-activating G protein-coupled receptor signaling pathway"/>
    <property type="evidence" value="ECO:0007669"/>
    <property type="project" value="TreeGrafter"/>
</dbReference>
<keyword evidence="11" id="KW-1015">Disulfide bond</keyword>
<feature type="transmembrane region" description="Helical" evidence="14">
    <location>
        <begin position="423"/>
        <end position="446"/>
    </location>
</feature>
<dbReference type="OMA" id="HYGTSTH"/>
<dbReference type="Pfam" id="PF00002">
    <property type="entry name" value="7tm_2"/>
    <property type="match status" value="1"/>
</dbReference>
<dbReference type="InterPro" id="IPR046338">
    <property type="entry name" value="GAIN_dom_sf"/>
</dbReference>
<feature type="transmembrane region" description="Helical" evidence="14">
    <location>
        <begin position="505"/>
        <end position="531"/>
    </location>
</feature>
<name>A0A401RQB4_CHIPU</name>
<dbReference type="GO" id="GO:0007166">
    <property type="term" value="P:cell surface receptor signaling pathway"/>
    <property type="evidence" value="ECO:0007669"/>
    <property type="project" value="InterPro"/>
</dbReference>
<dbReference type="InterPro" id="IPR000203">
    <property type="entry name" value="GPS"/>
</dbReference>
<gene>
    <name evidence="17" type="ORF">chiPu_0018971</name>
</gene>
<evidence type="ECO:0000313" key="18">
    <source>
        <dbReference type="Proteomes" id="UP000287033"/>
    </source>
</evidence>
<dbReference type="InterPro" id="IPR057244">
    <property type="entry name" value="GAIN_B"/>
</dbReference>
<dbReference type="FunFam" id="1.20.1070.10:FF:000054">
    <property type="entry name" value="Adhesion G protein-coupled receptor E3"/>
    <property type="match status" value="1"/>
</dbReference>
<accession>A0A401RQB4</accession>
<feature type="non-terminal residue" evidence="17">
    <location>
        <position position="1"/>
    </location>
</feature>
<evidence type="ECO:0000256" key="4">
    <source>
        <dbReference type="ARBA" id="ARBA00022536"/>
    </source>
</evidence>
<feature type="transmembrane region" description="Helical" evidence="14">
    <location>
        <begin position="579"/>
        <end position="602"/>
    </location>
</feature>
<evidence type="ECO:0000256" key="6">
    <source>
        <dbReference type="ARBA" id="ARBA00022729"/>
    </source>
</evidence>
<dbReference type="PRINTS" id="PR01128">
    <property type="entry name" value="EMR1HORMONER"/>
</dbReference>
<evidence type="ECO:0000256" key="14">
    <source>
        <dbReference type="SAM" id="Phobius"/>
    </source>
</evidence>
<dbReference type="Gene3D" id="1.20.1070.10">
    <property type="entry name" value="Rhodopsin 7-helix transmembrane proteins"/>
    <property type="match status" value="1"/>
</dbReference>
<organism evidence="17 18">
    <name type="scientific">Chiloscyllium punctatum</name>
    <name type="common">Brownbanded bambooshark</name>
    <name type="synonym">Hemiscyllium punctatum</name>
    <dbReference type="NCBI Taxonomy" id="137246"/>
    <lineage>
        <taxon>Eukaryota</taxon>
        <taxon>Metazoa</taxon>
        <taxon>Chordata</taxon>
        <taxon>Craniata</taxon>
        <taxon>Vertebrata</taxon>
        <taxon>Chondrichthyes</taxon>
        <taxon>Elasmobranchii</taxon>
        <taxon>Galeomorphii</taxon>
        <taxon>Galeoidea</taxon>
        <taxon>Orectolobiformes</taxon>
        <taxon>Hemiscylliidae</taxon>
        <taxon>Chiloscyllium</taxon>
    </lineage>
</organism>
<protein>
    <recommendedName>
        <fullName evidence="19">GPS domain-containing protein</fullName>
    </recommendedName>
</protein>
<evidence type="ECO:0000256" key="13">
    <source>
        <dbReference type="SAM" id="Coils"/>
    </source>
</evidence>